<reference evidence="3" key="1">
    <citation type="submission" date="2020-02" db="EMBL/GenBank/DDBJ databases">
        <authorList>
            <person name="Meier V. D."/>
        </authorList>
    </citation>
    <scope>NUCLEOTIDE SEQUENCE</scope>
    <source>
        <strain evidence="3">AVDCRST_MAG29</strain>
    </source>
</reference>
<dbReference type="CDD" id="cd04181">
    <property type="entry name" value="NTP_transferase"/>
    <property type="match status" value="1"/>
</dbReference>
<organism evidence="3">
    <name type="scientific">uncultured Nocardioidaceae bacterium</name>
    <dbReference type="NCBI Taxonomy" id="253824"/>
    <lineage>
        <taxon>Bacteria</taxon>
        <taxon>Bacillati</taxon>
        <taxon>Actinomycetota</taxon>
        <taxon>Actinomycetes</taxon>
        <taxon>Propionibacteriales</taxon>
        <taxon>Nocardioidaceae</taxon>
        <taxon>environmental samples</taxon>
    </lineage>
</organism>
<feature type="domain" description="Nucleotidyl transferase" evidence="1">
    <location>
        <begin position="1"/>
        <end position="230"/>
    </location>
</feature>
<evidence type="ECO:0000313" key="3">
    <source>
        <dbReference type="EMBL" id="CAA9319789.1"/>
    </source>
</evidence>
<dbReference type="Pfam" id="PF24894">
    <property type="entry name" value="Hexapep_GlmU"/>
    <property type="match status" value="1"/>
</dbReference>
<sequence length="340" mass="34915">MIVAGGLGSRLLPLTERRPKHVLPVGGVPFLAHQLTKLAAAGVDSVVLATSYHADAFQPVFGDGSVYGLRLAYVRESEPLGTGGAIRNAAHALHSAPDEPVLVLNGDQLSGHDLHSQLARFATTEADVVLHLVRVADPRAYGCVPTADDATVLGFTEKSPQPVTDQVNAGCYVFRRRVIDTIPAGQVVSVERQTFPGLVASGSRVVGHVDDAYWTDVGTPALLVSASRDLVRGVVRSPATPPNDGVALLQAGARVAGEVSGGTVVGPLAQVGEGAVVDASVLMEGAVVEAGARLERSVLGPGAVVGAGANLVDVVLGDDARVPPAWRGVDERVPCGVSVS</sequence>
<dbReference type="SUPFAM" id="SSF53448">
    <property type="entry name" value="Nucleotide-diphospho-sugar transferases"/>
    <property type="match status" value="1"/>
</dbReference>
<dbReference type="Gene3D" id="3.90.550.10">
    <property type="entry name" value="Spore Coat Polysaccharide Biosynthesis Protein SpsA, Chain A"/>
    <property type="match status" value="1"/>
</dbReference>
<dbReference type="InterPro" id="IPR056818">
    <property type="entry name" value="GlmU/GlgC-like_hexapep"/>
</dbReference>
<dbReference type="AlphaFoldDB" id="A0A6J4L198"/>
<dbReference type="EMBL" id="CADCUG010000028">
    <property type="protein sequence ID" value="CAA9319789.1"/>
    <property type="molecule type" value="Genomic_DNA"/>
</dbReference>
<name>A0A6J4L198_9ACTN</name>
<evidence type="ECO:0000259" key="2">
    <source>
        <dbReference type="Pfam" id="PF24894"/>
    </source>
</evidence>
<dbReference type="Gene3D" id="2.160.10.10">
    <property type="entry name" value="Hexapeptide repeat proteins"/>
    <property type="match status" value="1"/>
</dbReference>
<gene>
    <name evidence="3" type="ORF">AVDCRST_MAG29-449</name>
</gene>
<feature type="domain" description="Glucose-1-phosphate adenylyltransferase/Bifunctional protein GlmU-like C-terminal hexapeptide" evidence="2">
    <location>
        <begin position="273"/>
        <end position="325"/>
    </location>
</feature>
<dbReference type="Pfam" id="PF00483">
    <property type="entry name" value="NTP_transferase"/>
    <property type="match status" value="1"/>
</dbReference>
<protein>
    <submittedName>
        <fullName evidence="3">Uncharacterized protein</fullName>
    </submittedName>
</protein>
<accession>A0A6J4L198</accession>
<dbReference type="PANTHER" id="PTHR22572">
    <property type="entry name" value="SUGAR-1-PHOSPHATE GUANYL TRANSFERASE"/>
    <property type="match status" value="1"/>
</dbReference>
<dbReference type="InterPro" id="IPR005835">
    <property type="entry name" value="NTP_transferase_dom"/>
</dbReference>
<dbReference type="InterPro" id="IPR029044">
    <property type="entry name" value="Nucleotide-diphossugar_trans"/>
</dbReference>
<proteinExistence type="predicted"/>
<dbReference type="InterPro" id="IPR050486">
    <property type="entry name" value="Mannose-1P_guanyltransferase"/>
</dbReference>
<evidence type="ECO:0000259" key="1">
    <source>
        <dbReference type="Pfam" id="PF00483"/>
    </source>
</evidence>